<dbReference type="RefSeq" id="WP_163723568.1">
    <property type="nucleotide sequence ID" value="NZ_AP022574.1"/>
</dbReference>
<dbReference type="EMBL" id="AP022574">
    <property type="protein sequence ID" value="BBX70252.1"/>
    <property type="molecule type" value="Genomic_DNA"/>
</dbReference>
<evidence type="ECO:0000256" key="1">
    <source>
        <dbReference type="ARBA" id="ARBA00004701"/>
    </source>
</evidence>
<keyword evidence="13" id="KW-1185">Reference proteome</keyword>
<evidence type="ECO:0000256" key="5">
    <source>
        <dbReference type="ARBA" id="ARBA00023027"/>
    </source>
</evidence>
<feature type="binding site" evidence="10">
    <location>
        <position position="261"/>
    </location>
    <ligand>
        <name>NAD(+)</name>
        <dbReference type="ChEBI" id="CHEBI:57540"/>
    </ligand>
</feature>
<evidence type="ECO:0000256" key="6">
    <source>
        <dbReference type="ARBA" id="ARBA00047473"/>
    </source>
</evidence>
<feature type="domain" description="UDP-glucose/GDP-mannose dehydrogenase C-terminal" evidence="11">
    <location>
        <begin position="312"/>
        <end position="415"/>
    </location>
</feature>
<dbReference type="SUPFAM" id="SSF51735">
    <property type="entry name" value="NAD(P)-binding Rossmann-fold domains"/>
    <property type="match status" value="1"/>
</dbReference>
<evidence type="ECO:0000256" key="3">
    <source>
        <dbReference type="ARBA" id="ARBA00012954"/>
    </source>
</evidence>
<feature type="binding site" evidence="10">
    <location>
        <position position="153"/>
    </location>
    <ligand>
        <name>NAD(+)</name>
        <dbReference type="ChEBI" id="CHEBI:57540"/>
    </ligand>
</feature>
<dbReference type="InterPro" id="IPR036291">
    <property type="entry name" value="NAD(P)-bd_dom_sf"/>
</dbReference>
<dbReference type="UniPathway" id="UPA00038">
    <property type="reaction ID" value="UER00491"/>
</dbReference>
<organism evidence="12 13">
    <name type="scientific">Mycolicibacterium psychrotolerans</name>
    <dbReference type="NCBI Taxonomy" id="216929"/>
    <lineage>
        <taxon>Bacteria</taxon>
        <taxon>Bacillati</taxon>
        <taxon>Actinomycetota</taxon>
        <taxon>Actinomycetes</taxon>
        <taxon>Mycobacteriales</taxon>
        <taxon>Mycobacteriaceae</taxon>
        <taxon>Mycolicibacterium</taxon>
    </lineage>
</organism>
<feature type="binding site" evidence="9">
    <location>
        <begin position="247"/>
        <end position="251"/>
    </location>
    <ligand>
        <name>substrate</name>
    </ligand>
</feature>
<evidence type="ECO:0000313" key="12">
    <source>
        <dbReference type="EMBL" id="BBX70252.1"/>
    </source>
</evidence>
<evidence type="ECO:0000313" key="13">
    <source>
        <dbReference type="Proteomes" id="UP000466514"/>
    </source>
</evidence>
<dbReference type="GO" id="GO:0000271">
    <property type="term" value="P:polysaccharide biosynthetic process"/>
    <property type="evidence" value="ECO:0007669"/>
    <property type="project" value="InterPro"/>
</dbReference>
<dbReference type="PANTHER" id="PTHR43750:SF3">
    <property type="entry name" value="UDP-GLUCOSE 6-DEHYDROGENASE TUAD"/>
    <property type="match status" value="1"/>
</dbReference>
<dbReference type="Pfam" id="PF03721">
    <property type="entry name" value="UDPG_MGDP_dh_N"/>
    <property type="match status" value="1"/>
</dbReference>
<dbReference type="GO" id="GO:0006065">
    <property type="term" value="P:UDP-glucuronate biosynthetic process"/>
    <property type="evidence" value="ECO:0007669"/>
    <property type="project" value="UniProtKB-UniPathway"/>
</dbReference>
<comment type="similarity">
    <text evidence="2 7">Belongs to the UDP-glucose/GDP-mannose dehydrogenase family.</text>
</comment>
<feature type="binding site" evidence="9">
    <location>
        <position position="255"/>
    </location>
    <ligand>
        <name>substrate</name>
    </ligand>
</feature>
<feature type="binding site" evidence="10">
    <location>
        <position position="34"/>
    </location>
    <ligand>
        <name>NAD(+)</name>
        <dbReference type="ChEBI" id="CHEBI:57540"/>
    </ligand>
</feature>
<evidence type="ECO:0000259" key="11">
    <source>
        <dbReference type="SMART" id="SM00984"/>
    </source>
</evidence>
<reference evidence="12 13" key="1">
    <citation type="journal article" date="2019" name="Emerg. Microbes Infect.">
        <title>Comprehensive subspecies identification of 175 nontuberculous mycobacteria species based on 7547 genomic profiles.</title>
        <authorList>
            <person name="Matsumoto Y."/>
            <person name="Kinjo T."/>
            <person name="Motooka D."/>
            <person name="Nabeya D."/>
            <person name="Jung N."/>
            <person name="Uechi K."/>
            <person name="Horii T."/>
            <person name="Iida T."/>
            <person name="Fujita J."/>
            <person name="Nakamura S."/>
        </authorList>
    </citation>
    <scope>NUCLEOTIDE SEQUENCE [LARGE SCALE GENOMIC DNA]</scope>
    <source>
        <strain evidence="12 13">JCM 13323</strain>
    </source>
</reference>
<dbReference type="Pfam" id="PF03720">
    <property type="entry name" value="UDPG_MGDP_dh_C"/>
    <property type="match status" value="1"/>
</dbReference>
<proteinExistence type="inferred from homology"/>
<sequence length="434" mass="44849">MSRCLRIGVVGVGYVGLTTAVCLAGRDQDVVAVDIDENKIARLSAGTPIIDEADLPALLTRTIASGLLTFRTDYEALADRDVVFVCVSTPSGPDGAADLRALDAAVGRLGQVLRAGAVVTVKSTVPTGTTRRVAERLRPRGIGVVSSPEFLREGRAIADFTHPDRVVVGADSDADAALVCAAYGADPATVLHMSPESAELAKYASNAFLAVKLSYTNSLAQLCHRYGADIGDVTACMGADARIGAGFLKPGPGWGGSCLPKDTAALVHSAHTQGVAMAEVEAARTTNAAQPARIQAALRQSMTCPLSDARITVLGLTFKAATSDTRDSPALAVCAHLAAEGAALYGYDPQLPAIDATVLSSAGVTAVDDPYRAAKSADAVVVLTEWPQFRDLDWAAIAEHAPGAVVADTRNLLDPATVEAAGLRYLGNGRADGF</sequence>
<feature type="active site" description="Nucleophile" evidence="8">
    <location>
        <position position="258"/>
    </location>
</feature>
<dbReference type="InterPro" id="IPR017476">
    <property type="entry name" value="UDP-Glc/GDP-Man"/>
</dbReference>
<feature type="binding site" evidence="9">
    <location>
        <begin position="150"/>
        <end position="153"/>
    </location>
    <ligand>
        <name>substrate</name>
    </ligand>
</feature>
<feature type="binding site" evidence="10">
    <location>
        <position position="89"/>
    </location>
    <ligand>
        <name>NAD(+)</name>
        <dbReference type="ChEBI" id="CHEBI:57540"/>
    </ligand>
</feature>
<dbReference type="PANTHER" id="PTHR43750">
    <property type="entry name" value="UDP-GLUCOSE 6-DEHYDROGENASE TUAD"/>
    <property type="match status" value="1"/>
</dbReference>
<dbReference type="SUPFAM" id="SSF52413">
    <property type="entry name" value="UDP-glucose/GDP-mannose dehydrogenase C-terminal domain"/>
    <property type="match status" value="1"/>
</dbReference>
<keyword evidence="5 7" id="KW-0520">NAD</keyword>
<evidence type="ECO:0000256" key="8">
    <source>
        <dbReference type="PIRSR" id="PIRSR500134-1"/>
    </source>
</evidence>
<dbReference type="InterPro" id="IPR001732">
    <property type="entry name" value="UDP-Glc/GDP-Man_DH_N"/>
</dbReference>
<dbReference type="AlphaFoldDB" id="A0A7I7MEG9"/>
<evidence type="ECO:0000256" key="4">
    <source>
        <dbReference type="ARBA" id="ARBA00023002"/>
    </source>
</evidence>
<dbReference type="InterPro" id="IPR008927">
    <property type="entry name" value="6-PGluconate_DH-like_C_sf"/>
</dbReference>
<evidence type="ECO:0000256" key="10">
    <source>
        <dbReference type="PIRSR" id="PIRSR500134-3"/>
    </source>
</evidence>
<feature type="binding site" evidence="9">
    <location>
        <position position="319"/>
    </location>
    <ligand>
        <name>substrate</name>
    </ligand>
</feature>
<dbReference type="NCBIfam" id="TIGR03026">
    <property type="entry name" value="NDP-sugDHase"/>
    <property type="match status" value="1"/>
</dbReference>
<evidence type="ECO:0000256" key="7">
    <source>
        <dbReference type="PIRNR" id="PIRNR000124"/>
    </source>
</evidence>
<feature type="binding site" evidence="10">
    <location>
        <position position="124"/>
    </location>
    <ligand>
        <name>NAD(+)</name>
        <dbReference type="ChEBI" id="CHEBI:57540"/>
    </ligand>
</feature>
<dbReference type="Pfam" id="PF00984">
    <property type="entry name" value="UDPG_MGDP_dh"/>
    <property type="match status" value="1"/>
</dbReference>
<dbReference type="PIRSF" id="PIRSF000124">
    <property type="entry name" value="UDPglc_GDPman_dh"/>
    <property type="match status" value="1"/>
</dbReference>
<dbReference type="EC" id="1.1.1.22" evidence="3 7"/>
<accession>A0A7I7MEG9</accession>
<dbReference type="GO" id="GO:0003979">
    <property type="term" value="F:UDP-glucose 6-dehydrogenase activity"/>
    <property type="evidence" value="ECO:0007669"/>
    <property type="project" value="UniProtKB-EC"/>
</dbReference>
<protein>
    <recommendedName>
        <fullName evidence="3 7">UDP-glucose 6-dehydrogenase</fullName>
        <ecNumber evidence="3 7">1.1.1.22</ecNumber>
    </recommendedName>
</protein>
<dbReference type="GO" id="GO:0051287">
    <property type="term" value="F:NAD binding"/>
    <property type="evidence" value="ECO:0007669"/>
    <property type="project" value="InterPro"/>
</dbReference>
<dbReference type="KEGG" id="mpsc:MPSYJ_37130"/>
<dbReference type="Gene3D" id="3.40.50.720">
    <property type="entry name" value="NAD(P)-binding Rossmann-like Domain"/>
    <property type="match status" value="2"/>
</dbReference>
<feature type="binding site" evidence="9">
    <location>
        <position position="202"/>
    </location>
    <ligand>
        <name>substrate</name>
    </ligand>
</feature>
<name>A0A7I7MEG9_9MYCO</name>
<dbReference type="InterPro" id="IPR036220">
    <property type="entry name" value="UDP-Glc/GDP-Man_DH_C_sf"/>
</dbReference>
<dbReference type="Proteomes" id="UP000466514">
    <property type="component" value="Chromosome"/>
</dbReference>
<dbReference type="SMART" id="SM00984">
    <property type="entry name" value="UDPG_MGDP_dh_C"/>
    <property type="match status" value="1"/>
</dbReference>
<gene>
    <name evidence="12" type="primary">ugd</name>
    <name evidence="12" type="ORF">MPSYJ_37130</name>
</gene>
<feature type="binding site" evidence="10">
    <location>
        <position position="326"/>
    </location>
    <ligand>
        <name>NAD(+)</name>
        <dbReference type="ChEBI" id="CHEBI:57540"/>
    </ligand>
</feature>
<dbReference type="Gene3D" id="1.20.5.100">
    <property type="entry name" value="Cytochrome c1, transmembrane anchor, C-terminal"/>
    <property type="match status" value="1"/>
</dbReference>
<comment type="catalytic activity">
    <reaction evidence="6 7">
        <text>UDP-alpha-D-glucose + 2 NAD(+) + H2O = UDP-alpha-D-glucuronate + 2 NADH + 3 H(+)</text>
        <dbReference type="Rhea" id="RHEA:23596"/>
        <dbReference type="ChEBI" id="CHEBI:15377"/>
        <dbReference type="ChEBI" id="CHEBI:15378"/>
        <dbReference type="ChEBI" id="CHEBI:57540"/>
        <dbReference type="ChEBI" id="CHEBI:57945"/>
        <dbReference type="ChEBI" id="CHEBI:58052"/>
        <dbReference type="ChEBI" id="CHEBI:58885"/>
        <dbReference type="EC" id="1.1.1.22"/>
    </reaction>
</comment>
<dbReference type="InterPro" id="IPR014026">
    <property type="entry name" value="UDP-Glc/GDP-Man_DH_dimer"/>
</dbReference>
<evidence type="ECO:0000256" key="2">
    <source>
        <dbReference type="ARBA" id="ARBA00006601"/>
    </source>
</evidence>
<dbReference type="PIRSF" id="PIRSF500134">
    <property type="entry name" value="UDPglc_DH_bac"/>
    <property type="match status" value="1"/>
</dbReference>
<dbReference type="InterPro" id="IPR028357">
    <property type="entry name" value="UDPglc_DH_bac"/>
</dbReference>
<keyword evidence="4 7" id="KW-0560">Oxidoreductase</keyword>
<evidence type="ECO:0000256" key="9">
    <source>
        <dbReference type="PIRSR" id="PIRSR500134-2"/>
    </source>
</evidence>
<dbReference type="InterPro" id="IPR014027">
    <property type="entry name" value="UDP-Glc/GDP-Man_DH_C"/>
</dbReference>
<feature type="binding site" evidence="10">
    <location>
        <position position="39"/>
    </location>
    <ligand>
        <name>NAD(+)</name>
        <dbReference type="ChEBI" id="CHEBI:57540"/>
    </ligand>
</feature>
<comment type="pathway">
    <text evidence="1">Nucleotide-sugar biosynthesis; UDP-alpha-D-glucuronate biosynthesis; UDP-alpha-D-glucuronate from UDP-alpha-D-glucose: step 1/1.</text>
</comment>
<dbReference type="SUPFAM" id="SSF48179">
    <property type="entry name" value="6-phosphogluconate dehydrogenase C-terminal domain-like"/>
    <property type="match status" value="1"/>
</dbReference>